<organism evidence="2 3">
    <name type="scientific">Nonomuraea indica</name>
    <dbReference type="NCBI Taxonomy" id="1581193"/>
    <lineage>
        <taxon>Bacteria</taxon>
        <taxon>Bacillati</taxon>
        <taxon>Actinomycetota</taxon>
        <taxon>Actinomycetes</taxon>
        <taxon>Streptosporangiales</taxon>
        <taxon>Streptosporangiaceae</taxon>
        <taxon>Nonomuraea</taxon>
    </lineage>
</organism>
<dbReference type="Proteomes" id="UP001612928">
    <property type="component" value="Unassembled WGS sequence"/>
</dbReference>
<feature type="transmembrane region" description="Helical" evidence="1">
    <location>
        <begin position="122"/>
        <end position="144"/>
    </location>
</feature>
<name>A0ABW8AI59_9ACTN</name>
<keyword evidence="1" id="KW-1133">Transmembrane helix</keyword>
<evidence type="ECO:0000313" key="3">
    <source>
        <dbReference type="Proteomes" id="UP001612928"/>
    </source>
</evidence>
<keyword evidence="1" id="KW-0812">Transmembrane</keyword>
<dbReference type="RefSeq" id="WP_397026194.1">
    <property type="nucleotide sequence ID" value="NZ_JBITMB010000016.1"/>
</dbReference>
<sequence length="223" mass="22818">MTALVVFRVTAYVRSHRAYQALLPVLTVLAIVHGNRAPADSGATALADSAVLVLPFLAWAARSVLDTEPDQQRVVSATAVGSGTREVVAGLLAALTACVAFAALAFGWGLAWGLSVLPSPAVTLAAAALHGLAAVTGLALGALTSRAIVPSPALSIMGLLAGYLAMLLVSASPVYWLTVPVTAWMKAATAGELTARLPVLAAVSLAWCLAALATYARLRRTRP</sequence>
<evidence type="ECO:0000256" key="1">
    <source>
        <dbReference type="SAM" id="Phobius"/>
    </source>
</evidence>
<gene>
    <name evidence="2" type="ORF">ACIBP5_37540</name>
</gene>
<feature type="transmembrane region" description="Helical" evidence="1">
    <location>
        <begin position="156"/>
        <end position="177"/>
    </location>
</feature>
<evidence type="ECO:0000313" key="2">
    <source>
        <dbReference type="EMBL" id="MFI7445706.1"/>
    </source>
</evidence>
<comment type="caution">
    <text evidence="2">The sequence shown here is derived from an EMBL/GenBank/DDBJ whole genome shotgun (WGS) entry which is preliminary data.</text>
</comment>
<feature type="transmembrane region" description="Helical" evidence="1">
    <location>
        <begin position="86"/>
        <end position="110"/>
    </location>
</feature>
<reference evidence="2 3" key="1">
    <citation type="submission" date="2024-10" db="EMBL/GenBank/DDBJ databases">
        <title>The Natural Products Discovery Center: Release of the First 8490 Sequenced Strains for Exploring Actinobacteria Biosynthetic Diversity.</title>
        <authorList>
            <person name="Kalkreuter E."/>
            <person name="Kautsar S.A."/>
            <person name="Yang D."/>
            <person name="Bader C.D."/>
            <person name="Teijaro C.N."/>
            <person name="Fluegel L."/>
            <person name="Davis C.M."/>
            <person name="Simpson J.R."/>
            <person name="Lauterbach L."/>
            <person name="Steele A.D."/>
            <person name="Gui C."/>
            <person name="Meng S."/>
            <person name="Li G."/>
            <person name="Viehrig K."/>
            <person name="Ye F."/>
            <person name="Su P."/>
            <person name="Kiefer A.F."/>
            <person name="Nichols A."/>
            <person name="Cepeda A.J."/>
            <person name="Yan W."/>
            <person name="Fan B."/>
            <person name="Jiang Y."/>
            <person name="Adhikari A."/>
            <person name="Zheng C.-J."/>
            <person name="Schuster L."/>
            <person name="Cowan T.M."/>
            <person name="Smanski M.J."/>
            <person name="Chevrette M.G."/>
            <person name="De Carvalho L.P.S."/>
            <person name="Shen B."/>
        </authorList>
    </citation>
    <scope>NUCLEOTIDE SEQUENCE [LARGE SCALE GENOMIC DNA]</scope>
    <source>
        <strain evidence="2 3">NPDC049503</strain>
    </source>
</reference>
<evidence type="ECO:0008006" key="4">
    <source>
        <dbReference type="Google" id="ProtNLM"/>
    </source>
</evidence>
<proteinExistence type="predicted"/>
<keyword evidence="3" id="KW-1185">Reference proteome</keyword>
<accession>A0ABW8AI59</accession>
<protein>
    <recommendedName>
        <fullName evidence="4">ABC transporter permease</fullName>
    </recommendedName>
</protein>
<dbReference type="EMBL" id="JBITMB010000016">
    <property type="protein sequence ID" value="MFI7445706.1"/>
    <property type="molecule type" value="Genomic_DNA"/>
</dbReference>
<feature type="transmembrane region" description="Helical" evidence="1">
    <location>
        <begin position="197"/>
        <end position="218"/>
    </location>
</feature>
<keyword evidence="1" id="KW-0472">Membrane</keyword>